<evidence type="ECO:0000256" key="4">
    <source>
        <dbReference type="ARBA" id="ARBA00022692"/>
    </source>
</evidence>
<keyword evidence="4" id="KW-0812">Transmembrane</keyword>
<evidence type="ECO:0000256" key="8">
    <source>
        <dbReference type="ARBA" id="ARBA00023136"/>
    </source>
</evidence>
<dbReference type="GO" id="GO:0048288">
    <property type="term" value="P:nuclear membrane fusion involved in karyogamy"/>
    <property type="evidence" value="ECO:0007669"/>
    <property type="project" value="UniProtKB-UniRule"/>
</dbReference>
<dbReference type="InterPro" id="IPR007292">
    <property type="entry name" value="Nuclear_fusion_Kar5"/>
</dbReference>
<feature type="chain" id="PRO_5017449879" description="Nuclear membrane fusion protein Kar5" evidence="12">
    <location>
        <begin position="21"/>
        <end position="467"/>
    </location>
</feature>
<comment type="similarity">
    <text evidence="2 11">Belongs to the KAR5 family.</text>
</comment>
<accession>A0A395IDW5</accession>
<evidence type="ECO:0000256" key="2">
    <source>
        <dbReference type="ARBA" id="ARBA00010473"/>
    </source>
</evidence>
<gene>
    <name evidence="13" type="ORF">BO97DRAFT_419596</name>
</gene>
<comment type="subcellular location">
    <subcellularLocation>
        <location evidence="11">Endoplasmic reticulum membrane</location>
    </subcellularLocation>
    <subcellularLocation>
        <location evidence="11">Nucleus membrane</location>
    </subcellularLocation>
</comment>
<dbReference type="GO" id="GO:0031965">
    <property type="term" value="C:nuclear membrane"/>
    <property type="evidence" value="ECO:0007669"/>
    <property type="project" value="UniProtKB-SubCell"/>
</dbReference>
<dbReference type="PANTHER" id="PTHR28012">
    <property type="entry name" value="NUCLEAR FUSION PROTEIN KAR5"/>
    <property type="match status" value="1"/>
</dbReference>
<evidence type="ECO:0000256" key="11">
    <source>
        <dbReference type="RuleBase" id="RU368082"/>
    </source>
</evidence>
<comment type="function">
    <text evidence="1 11">Required for nuclear membrane fusion during karyogamy.</text>
</comment>
<dbReference type="Gene3D" id="1.20.120.20">
    <property type="entry name" value="Apolipoprotein"/>
    <property type="match status" value="1"/>
</dbReference>
<keyword evidence="3 11" id="KW-0415">Karyogamy</keyword>
<keyword evidence="6 11" id="KW-0256">Endoplasmic reticulum</keyword>
<sequence length="467" mass="52004">MSRYITILLLILSSCLSTSGAVVDQEDALTVNEHHAMDEFDLASLLTAHTPKQDTILQEALILLDSMKLSPSCNRIAVSELVSSCQSIGGRAEKPDKDIYLTLEHVRSLYAARLAICELKEAKATIPDACLPLMIAPPHRRGILGFSLGEKLRFSSPELIQKSRLESCLRSLETRPQWWTSYSNSRQNAVVICQAARSEIEKEELVKLHRAIVDSTRKLNRGLQEALKTATADAARQKAFMQAVEGMRSRLTQEMGETESRFSQTIEKALHSMGTYINSVKESFGPAVEIMHQRATNLEDRIQTATAGADELISVLRAMHEEISARNTESAIAQQRDVEASRELALSLQTSLRALGQDDLQRLVQTVQGFDASLRLPGLETALQESQERAEQLHQVQLQQYEALKETSRLHEQSQIRMNGTLANLDRAAVAAANLLMTIDRTGSRYRLDLALKMLLDLVWPIFSAMG</sequence>
<name>A0A395IDW5_ASPHC</name>
<reference evidence="13 14" key="1">
    <citation type="submission" date="2018-02" db="EMBL/GenBank/DDBJ databases">
        <title>The genomes of Aspergillus section Nigri reveals drivers in fungal speciation.</title>
        <authorList>
            <consortium name="DOE Joint Genome Institute"/>
            <person name="Vesth T.C."/>
            <person name="Nybo J."/>
            <person name="Theobald S."/>
            <person name="Brandl J."/>
            <person name="Frisvad J.C."/>
            <person name="Nielsen K.F."/>
            <person name="Lyhne E.K."/>
            <person name="Kogle M.E."/>
            <person name="Kuo A."/>
            <person name="Riley R."/>
            <person name="Clum A."/>
            <person name="Nolan M."/>
            <person name="Lipzen A."/>
            <person name="Salamov A."/>
            <person name="Henrissat B."/>
            <person name="Wiebenga A."/>
            <person name="De vries R.P."/>
            <person name="Grigoriev I.V."/>
            <person name="Mortensen U.H."/>
            <person name="Andersen M.R."/>
            <person name="Baker S.E."/>
        </authorList>
    </citation>
    <scope>NUCLEOTIDE SEQUENCE [LARGE SCALE GENOMIC DNA]</scope>
    <source>
        <strain evidence="13 14">CBS 101889</strain>
    </source>
</reference>
<dbReference type="OrthoDB" id="5311848at2759"/>
<dbReference type="RefSeq" id="XP_025556507.1">
    <property type="nucleotide sequence ID" value="XM_025696572.1"/>
</dbReference>
<keyword evidence="7" id="KW-1133">Transmembrane helix</keyword>
<keyword evidence="8" id="KW-0472">Membrane</keyword>
<organism evidence="13 14">
    <name type="scientific">Aspergillus homomorphus (strain CBS 101889)</name>
    <dbReference type="NCBI Taxonomy" id="1450537"/>
    <lineage>
        <taxon>Eukaryota</taxon>
        <taxon>Fungi</taxon>
        <taxon>Dikarya</taxon>
        <taxon>Ascomycota</taxon>
        <taxon>Pezizomycotina</taxon>
        <taxon>Eurotiomycetes</taxon>
        <taxon>Eurotiomycetidae</taxon>
        <taxon>Eurotiales</taxon>
        <taxon>Aspergillaceae</taxon>
        <taxon>Aspergillus</taxon>
        <taxon>Aspergillus subgen. Circumdati</taxon>
    </lineage>
</organism>
<keyword evidence="5 11" id="KW-0732">Signal</keyword>
<keyword evidence="10 11" id="KW-0539">Nucleus</keyword>
<evidence type="ECO:0000256" key="1">
    <source>
        <dbReference type="ARBA" id="ARBA00003389"/>
    </source>
</evidence>
<dbReference type="AlphaFoldDB" id="A0A395IDW5"/>
<dbReference type="EMBL" id="KZ824267">
    <property type="protein sequence ID" value="RAL17353.1"/>
    <property type="molecule type" value="Genomic_DNA"/>
</dbReference>
<evidence type="ECO:0000256" key="12">
    <source>
        <dbReference type="SAM" id="SignalP"/>
    </source>
</evidence>
<keyword evidence="14" id="KW-1185">Reference proteome</keyword>
<dbReference type="GeneID" id="37200861"/>
<proteinExistence type="inferred from homology"/>
<dbReference type="Proteomes" id="UP000248961">
    <property type="component" value="Unassembled WGS sequence"/>
</dbReference>
<evidence type="ECO:0008006" key="15">
    <source>
        <dbReference type="Google" id="ProtNLM"/>
    </source>
</evidence>
<evidence type="ECO:0000313" key="13">
    <source>
        <dbReference type="EMBL" id="RAL17353.1"/>
    </source>
</evidence>
<feature type="signal peptide" evidence="12">
    <location>
        <begin position="1"/>
        <end position="20"/>
    </location>
</feature>
<evidence type="ECO:0000313" key="14">
    <source>
        <dbReference type="Proteomes" id="UP000248961"/>
    </source>
</evidence>
<dbReference type="GO" id="GO:0005789">
    <property type="term" value="C:endoplasmic reticulum membrane"/>
    <property type="evidence" value="ECO:0007669"/>
    <property type="project" value="UniProtKB-SubCell"/>
</dbReference>
<dbReference type="Pfam" id="PF04163">
    <property type="entry name" value="Tht1"/>
    <property type="match status" value="1"/>
</dbReference>
<keyword evidence="9" id="KW-0325">Glycoprotein</keyword>
<evidence type="ECO:0000256" key="10">
    <source>
        <dbReference type="ARBA" id="ARBA00023242"/>
    </source>
</evidence>
<evidence type="ECO:0000256" key="5">
    <source>
        <dbReference type="ARBA" id="ARBA00022729"/>
    </source>
</evidence>
<evidence type="ECO:0000256" key="7">
    <source>
        <dbReference type="ARBA" id="ARBA00022989"/>
    </source>
</evidence>
<protein>
    <recommendedName>
        <fullName evidence="15">Nuclear membrane fusion protein Kar5</fullName>
    </recommendedName>
</protein>
<dbReference type="VEuPathDB" id="FungiDB:BO97DRAFT_419596"/>
<dbReference type="GO" id="GO:0000742">
    <property type="term" value="P:karyogamy involved in conjugation with cellular fusion"/>
    <property type="evidence" value="ECO:0007669"/>
    <property type="project" value="UniProtKB-UniRule"/>
</dbReference>
<dbReference type="PANTHER" id="PTHR28012:SF1">
    <property type="entry name" value="NUCLEAR FUSION PROTEIN KAR5"/>
    <property type="match status" value="1"/>
</dbReference>
<dbReference type="PROSITE" id="PS51257">
    <property type="entry name" value="PROKAR_LIPOPROTEIN"/>
    <property type="match status" value="1"/>
</dbReference>
<evidence type="ECO:0000256" key="6">
    <source>
        <dbReference type="ARBA" id="ARBA00022824"/>
    </source>
</evidence>
<evidence type="ECO:0000256" key="9">
    <source>
        <dbReference type="ARBA" id="ARBA00023180"/>
    </source>
</evidence>
<evidence type="ECO:0000256" key="3">
    <source>
        <dbReference type="ARBA" id="ARBA00022459"/>
    </source>
</evidence>